<feature type="region of interest" description="Disordered" evidence="5">
    <location>
        <begin position="857"/>
        <end position="877"/>
    </location>
</feature>
<evidence type="ECO:0000256" key="5">
    <source>
        <dbReference type="SAM" id="MobiDB-lite"/>
    </source>
</evidence>
<dbReference type="AlphaFoldDB" id="A0A8K1FCB6"/>
<dbReference type="SMART" id="SM00064">
    <property type="entry name" value="FYVE"/>
    <property type="match status" value="1"/>
</dbReference>
<dbReference type="OrthoDB" id="5872154at2759"/>
<reference evidence="7" key="1">
    <citation type="submission" date="2019-03" db="EMBL/GenBank/DDBJ databases">
        <title>Long read genome sequence of the mycoparasitic Pythium oligandrum ATCC 38472 isolated from sugarbeet rhizosphere.</title>
        <authorList>
            <person name="Gaulin E."/>
        </authorList>
    </citation>
    <scope>NUCLEOTIDE SEQUENCE</scope>
    <source>
        <strain evidence="7">ATCC 38472_TT</strain>
    </source>
</reference>
<accession>A0A8K1FCB6</accession>
<feature type="region of interest" description="Disordered" evidence="5">
    <location>
        <begin position="743"/>
        <end position="786"/>
    </location>
</feature>
<dbReference type="PANTHER" id="PTHR43102">
    <property type="entry name" value="SLR1143 PROTEIN"/>
    <property type="match status" value="1"/>
</dbReference>
<keyword evidence="3" id="KW-0862">Zinc</keyword>
<dbReference type="GO" id="GO:0008270">
    <property type="term" value="F:zinc ion binding"/>
    <property type="evidence" value="ECO:0007669"/>
    <property type="project" value="UniProtKB-KW"/>
</dbReference>
<feature type="compositionally biased region" description="Polar residues" evidence="5">
    <location>
        <begin position="195"/>
        <end position="213"/>
    </location>
</feature>
<dbReference type="EMBL" id="SPLM01000144">
    <property type="protein sequence ID" value="TMW57016.1"/>
    <property type="molecule type" value="Genomic_DNA"/>
</dbReference>
<evidence type="ECO:0000313" key="7">
    <source>
        <dbReference type="EMBL" id="TMW57016.1"/>
    </source>
</evidence>
<protein>
    <recommendedName>
        <fullName evidence="6">FYVE-type domain-containing protein</fullName>
    </recommendedName>
</protein>
<evidence type="ECO:0000256" key="2">
    <source>
        <dbReference type="ARBA" id="ARBA00022771"/>
    </source>
</evidence>
<dbReference type="PROSITE" id="PS50178">
    <property type="entry name" value="ZF_FYVE"/>
    <property type="match status" value="1"/>
</dbReference>
<dbReference type="InterPro" id="IPR011011">
    <property type="entry name" value="Znf_FYVE_PHD"/>
</dbReference>
<dbReference type="Pfam" id="PF01363">
    <property type="entry name" value="FYVE"/>
    <property type="match status" value="1"/>
</dbReference>
<keyword evidence="2 4" id="KW-0863">Zinc-finger</keyword>
<dbReference type="InterPro" id="IPR013083">
    <property type="entry name" value="Znf_RING/FYVE/PHD"/>
</dbReference>
<evidence type="ECO:0000256" key="1">
    <source>
        <dbReference type="ARBA" id="ARBA00022723"/>
    </source>
</evidence>
<evidence type="ECO:0000256" key="3">
    <source>
        <dbReference type="ARBA" id="ARBA00022833"/>
    </source>
</evidence>
<feature type="region of interest" description="Disordered" evidence="5">
    <location>
        <begin position="454"/>
        <end position="501"/>
    </location>
</feature>
<feature type="compositionally biased region" description="Basic and acidic residues" evidence="5">
    <location>
        <begin position="159"/>
        <end position="169"/>
    </location>
</feature>
<feature type="compositionally biased region" description="Polar residues" evidence="5">
    <location>
        <begin position="758"/>
        <end position="769"/>
    </location>
</feature>
<feature type="region of interest" description="Disordered" evidence="5">
    <location>
        <begin position="138"/>
        <end position="216"/>
    </location>
</feature>
<comment type="caution">
    <text evidence="7">The sequence shown here is derived from an EMBL/GenBank/DDBJ whole genome shotgun (WGS) entry which is preliminary data.</text>
</comment>
<gene>
    <name evidence="7" type="ORF">Poli38472_002941</name>
</gene>
<feature type="domain" description="FYVE-type" evidence="6">
    <location>
        <begin position="358"/>
        <end position="418"/>
    </location>
</feature>
<feature type="compositionally biased region" description="Low complexity" evidence="5">
    <location>
        <begin position="1"/>
        <end position="21"/>
    </location>
</feature>
<dbReference type="PANTHER" id="PTHR43102:SF2">
    <property type="entry name" value="GAF DOMAIN-CONTAINING PROTEIN"/>
    <property type="match status" value="1"/>
</dbReference>
<evidence type="ECO:0000259" key="6">
    <source>
        <dbReference type="PROSITE" id="PS50178"/>
    </source>
</evidence>
<evidence type="ECO:0000313" key="8">
    <source>
        <dbReference type="Proteomes" id="UP000794436"/>
    </source>
</evidence>
<sequence length="877" mass="96712">MSSYSHSSSTPTSGLSSSATSGGHGGFPLRTNFFRSLPLTKETMEALSTSAQQNAAACLSQSFNEQWRYVPPEKDGTQLRKDTSNLASSFRLVRTATVLRCQEHEINMIISNTNTESWREFVRKCFGKHYVDTMILHSFHPPQDKTPEASENASSRGHQKTDEEQKERQTLWLTEPLDLEDEDGNQPRARRRNSDTQSVSSENNEEANGQPTPSAAAATAFTGNEQLTVKWIALDTGGQGKRDLCIMDYLSTAAIPNTENQEFVHSWCFSSVEGERVGCMALKDTHSITRTSLTKLGMFWRRLSEEETEVIVCGSFPSKHAKYVSTLLLQCLNRLQGIVEDLRLSNQIYIHRSTWVKDHERSSCHLCMRNFYALRRKHHCRKCGEVICSDCSVVENVDLPVIGYSKLRLCKVCCLKAKSTPLKRLEKSNVFDHLVRARSMSNLNIASPYPTNSSRMSFADTGSSNGSGSGSGGSHHHSRNHHTSVPHGNVAHGGEFHLESSTHSSASLSSINTNDLDFPDALDEFTAAHTANGSTAAAAVHPIPVATKDSRSYSNASATDSTLSPVPMLSHDQDFDDFIDARHLNKQLSAMAQKQKQKNGGRPTNSNMFDLLCELACQTLNCPIASVSILDSHGESIRSVTGLDNQTELDEELALFIEKVMGSTPTVVLDANVDKQVQSLFARRGAPRIRFFAGSPIYSRTGKKLGYVCVADLAKRDTLGPSCAFTMERLAWLAVTTMERNLAAKPEREHSPSPPPNNQAGNHSSNSANMFDRPVPPPRHRNNTMPAPMQARIYDLSDPELPEMVGSPVYVTPVTSTPMPPVAPMPRAYGDYQSGYQEAQERMRKLLIKSYHTQQQLASGNAPSMPSGAASSSTYHY</sequence>
<dbReference type="InterPro" id="IPR000306">
    <property type="entry name" value="Znf_FYVE"/>
</dbReference>
<keyword evidence="1" id="KW-0479">Metal-binding</keyword>
<dbReference type="InterPro" id="IPR017455">
    <property type="entry name" value="Znf_FYVE-rel"/>
</dbReference>
<organism evidence="7 8">
    <name type="scientific">Pythium oligandrum</name>
    <name type="common">Mycoparasitic fungus</name>
    <dbReference type="NCBI Taxonomy" id="41045"/>
    <lineage>
        <taxon>Eukaryota</taxon>
        <taxon>Sar</taxon>
        <taxon>Stramenopiles</taxon>
        <taxon>Oomycota</taxon>
        <taxon>Peronosporomycetes</taxon>
        <taxon>Pythiales</taxon>
        <taxon>Pythiaceae</taxon>
        <taxon>Pythium</taxon>
    </lineage>
</organism>
<proteinExistence type="predicted"/>
<dbReference type="SUPFAM" id="SSF57903">
    <property type="entry name" value="FYVE/PHD zinc finger"/>
    <property type="match status" value="1"/>
</dbReference>
<keyword evidence="8" id="KW-1185">Reference proteome</keyword>
<dbReference type="SUPFAM" id="SSF55781">
    <property type="entry name" value="GAF domain-like"/>
    <property type="match status" value="1"/>
</dbReference>
<dbReference type="Proteomes" id="UP000794436">
    <property type="component" value="Unassembled WGS sequence"/>
</dbReference>
<feature type="compositionally biased region" description="Basic residues" evidence="5">
    <location>
        <begin position="474"/>
        <end position="484"/>
    </location>
</feature>
<dbReference type="Gene3D" id="3.30.40.10">
    <property type="entry name" value="Zinc/RING finger domain, C3HC4 (zinc finger)"/>
    <property type="match status" value="1"/>
</dbReference>
<evidence type="ECO:0000256" key="4">
    <source>
        <dbReference type="PROSITE-ProRule" id="PRU00091"/>
    </source>
</evidence>
<feature type="compositionally biased region" description="Low complexity" evidence="5">
    <location>
        <begin position="858"/>
        <end position="877"/>
    </location>
</feature>
<feature type="region of interest" description="Disordered" evidence="5">
    <location>
        <begin position="1"/>
        <end position="22"/>
    </location>
</feature>
<name>A0A8K1FCB6_PYTOL</name>